<comment type="similarity">
    <text evidence="1">Belongs to the UDP-glycosyltransferase family.</text>
</comment>
<dbReference type="CDD" id="cd03784">
    <property type="entry name" value="GT1_Gtf-like"/>
    <property type="match status" value="1"/>
</dbReference>
<dbReference type="AlphaFoldDB" id="A0A4U5MXM8"/>
<evidence type="ECO:0000313" key="4">
    <source>
        <dbReference type="EMBL" id="TKR74083.1"/>
    </source>
</evidence>
<protein>
    <submittedName>
        <fullName evidence="4">Anthocyanidin 3-O-glucosyltransferase 7-like</fullName>
    </submittedName>
</protein>
<sequence>MPQTTPGPDHVAVLAFPFSTHAAPLLAIIHRLATSSPNTHFSFFNTQQSNNSIFSIYEQNTNIKAYDVWDGVPEGYVFSGKPQEHIELFMKSAPNSFKKAMEVAVSETGRKVSCLVSDAFFWFAGEMAEEIGVVWLPFWTAGPASLSAHVYTDLIRDTFGVGGVAGHEDELLSLIPGMSKIRIRDLPEGVLFGNLESFFSNMLHKMGRALPQAAAVFINSFEELDPRITRDFKSRFKEFLNIGPFNMISPAPPAADTYGCITWLDRQKIASVAYLSFGSITTPPPHELVALAEALETSGVPFIWSLKDNSKKPLLSTENNSTQENYYMTKFSLISGGPRRVTGTVEFLLWGNPFPIVILMEIGVSPHLGY</sequence>
<dbReference type="GO" id="GO:0080043">
    <property type="term" value="F:quercetin 3-O-glucosyltransferase activity"/>
    <property type="evidence" value="ECO:0007669"/>
    <property type="project" value="TreeGrafter"/>
</dbReference>
<dbReference type="Gene3D" id="3.40.50.2000">
    <property type="entry name" value="Glycogen Phosphorylase B"/>
    <property type="match status" value="2"/>
</dbReference>
<keyword evidence="3 4" id="KW-0808">Transferase</keyword>
<organism evidence="4">
    <name type="scientific">Populus alba</name>
    <name type="common">White poplar</name>
    <dbReference type="NCBI Taxonomy" id="43335"/>
    <lineage>
        <taxon>Eukaryota</taxon>
        <taxon>Viridiplantae</taxon>
        <taxon>Streptophyta</taxon>
        <taxon>Embryophyta</taxon>
        <taxon>Tracheophyta</taxon>
        <taxon>Spermatophyta</taxon>
        <taxon>Magnoliopsida</taxon>
        <taxon>eudicotyledons</taxon>
        <taxon>Gunneridae</taxon>
        <taxon>Pentapetalae</taxon>
        <taxon>rosids</taxon>
        <taxon>fabids</taxon>
        <taxon>Malpighiales</taxon>
        <taxon>Salicaceae</taxon>
        <taxon>Saliceae</taxon>
        <taxon>Populus</taxon>
    </lineage>
</organism>
<proteinExistence type="inferred from homology"/>
<evidence type="ECO:0000256" key="2">
    <source>
        <dbReference type="ARBA" id="ARBA00022676"/>
    </source>
</evidence>
<reference evidence="4" key="1">
    <citation type="submission" date="2018-10" db="EMBL/GenBank/DDBJ databases">
        <title>Population genomic analysis revealed the cold adaptation of white poplar.</title>
        <authorList>
            <person name="Liu Y.-J."/>
        </authorList>
    </citation>
    <scope>NUCLEOTIDE SEQUENCE [LARGE SCALE GENOMIC DNA]</scope>
    <source>
        <strain evidence="4">PAL-ZL1</strain>
    </source>
</reference>
<dbReference type="PANTHER" id="PTHR48049:SF29">
    <property type="entry name" value="FLAVONOL 3-O-GLUCOSYLTRANSFERASE-RELATED"/>
    <property type="match status" value="1"/>
</dbReference>
<gene>
    <name evidence="4" type="ORF">D5086_0000298970</name>
</gene>
<dbReference type="EMBL" id="RCHU01001175">
    <property type="protein sequence ID" value="TKR74083.1"/>
    <property type="molecule type" value="Genomic_DNA"/>
</dbReference>
<keyword evidence="2" id="KW-0328">Glycosyltransferase</keyword>
<dbReference type="InterPro" id="IPR002213">
    <property type="entry name" value="UDP_glucos_trans"/>
</dbReference>
<dbReference type="Pfam" id="PF00201">
    <property type="entry name" value="UDPGT"/>
    <property type="match status" value="1"/>
</dbReference>
<dbReference type="STRING" id="43335.A0A4U5MXM8"/>
<name>A0A4U5MXM8_POPAL</name>
<comment type="caution">
    <text evidence="4">The sequence shown here is derived from an EMBL/GenBank/DDBJ whole genome shotgun (WGS) entry which is preliminary data.</text>
</comment>
<dbReference type="InterPro" id="IPR050481">
    <property type="entry name" value="UDP-glycosyltransf_plant"/>
</dbReference>
<accession>A0A4U5MXM8</accession>
<evidence type="ECO:0000256" key="3">
    <source>
        <dbReference type="ARBA" id="ARBA00022679"/>
    </source>
</evidence>
<dbReference type="PANTHER" id="PTHR48049">
    <property type="entry name" value="GLYCOSYLTRANSFERASE"/>
    <property type="match status" value="1"/>
</dbReference>
<dbReference type="FunFam" id="3.40.50.2000:FF:000129">
    <property type="entry name" value="Glycosyltransferase"/>
    <property type="match status" value="1"/>
</dbReference>
<dbReference type="GO" id="GO:0051555">
    <property type="term" value="P:flavonol biosynthetic process"/>
    <property type="evidence" value="ECO:0007669"/>
    <property type="project" value="TreeGrafter"/>
</dbReference>
<evidence type="ECO:0000256" key="1">
    <source>
        <dbReference type="ARBA" id="ARBA00009995"/>
    </source>
</evidence>
<dbReference type="SUPFAM" id="SSF53756">
    <property type="entry name" value="UDP-Glycosyltransferase/glycogen phosphorylase"/>
    <property type="match status" value="1"/>
</dbReference>